<evidence type="ECO:0000313" key="19">
    <source>
        <dbReference type="Proteomes" id="UP001642409"/>
    </source>
</evidence>
<organism evidence="15">
    <name type="scientific">Hexamita inflata</name>
    <dbReference type="NCBI Taxonomy" id="28002"/>
    <lineage>
        <taxon>Eukaryota</taxon>
        <taxon>Metamonada</taxon>
        <taxon>Diplomonadida</taxon>
        <taxon>Hexamitidae</taxon>
        <taxon>Hexamitinae</taxon>
        <taxon>Hexamita</taxon>
    </lineage>
</organism>
<dbReference type="PANTHER" id="PTHR23063">
    <property type="entry name" value="PHOSPHOLIPID ACYLTRANSFERASE"/>
    <property type="match status" value="1"/>
</dbReference>
<keyword evidence="6 13" id="KW-0812">Transmembrane</keyword>
<dbReference type="EMBL" id="CAXDID020000292">
    <property type="protein sequence ID" value="CAL6071751.1"/>
    <property type="molecule type" value="Genomic_DNA"/>
</dbReference>
<dbReference type="GO" id="GO:0008374">
    <property type="term" value="F:O-acyltransferase activity"/>
    <property type="evidence" value="ECO:0007669"/>
    <property type="project" value="InterPro"/>
</dbReference>
<evidence type="ECO:0000256" key="13">
    <source>
        <dbReference type="SAM" id="Phobius"/>
    </source>
</evidence>
<dbReference type="PANTHER" id="PTHR23063:SF52">
    <property type="entry name" value="LYSOPHOSPHATIDYLCHOLINE ACYLTRANSFERASE"/>
    <property type="match status" value="1"/>
</dbReference>
<dbReference type="InterPro" id="IPR045252">
    <property type="entry name" value="LPCAT1-like"/>
</dbReference>
<evidence type="ECO:0000256" key="8">
    <source>
        <dbReference type="ARBA" id="ARBA00023098"/>
    </source>
</evidence>
<reference evidence="17 19" key="2">
    <citation type="submission" date="2024-07" db="EMBL/GenBank/DDBJ databases">
        <authorList>
            <person name="Akdeniz Z."/>
        </authorList>
    </citation>
    <scope>NUCLEOTIDE SEQUENCE [LARGE SCALE GENOMIC DNA]</scope>
</reference>
<evidence type="ECO:0000313" key="17">
    <source>
        <dbReference type="EMBL" id="CAL6064700.1"/>
    </source>
</evidence>
<evidence type="ECO:0000313" key="15">
    <source>
        <dbReference type="EMBL" id="CAI9961480.1"/>
    </source>
</evidence>
<keyword evidence="11" id="KW-1208">Phospholipid metabolism</keyword>
<evidence type="ECO:0000256" key="4">
    <source>
        <dbReference type="ARBA" id="ARBA00022516"/>
    </source>
</evidence>
<dbReference type="EMBL" id="CATOUU010000941">
    <property type="protein sequence ID" value="CAI9961480.1"/>
    <property type="molecule type" value="Genomic_DNA"/>
</dbReference>
<sequence>MKTHTHHHPFAPVIPDKSIKYWLYWLFSLGLSPIIIPIRLLSLILALLCNSLGLDILLICQDTSQPFSPWRLKIIRKFQIFIARIVSFGFGILIIEREKKLKPTQKANVLISNHGSILDGLILCCKGFTSFVTRKKIRKIPILSTYIDSCQCVYKPNNDAGTIKLITERIVEQNGYPLLTIFPEGTIENSTAIIPFKLHAFNPMKPVSMVCIQFDQSYMNISNYDRIGFLKILFGLYTIVRMEYLGELTPFDGEDAQDFANRARDLYSQKFGFEKVDCTTKDNQYFTGKIKDYELTSYYYKTQFGPEVTRKNGYVVSLKKLKMSQ</sequence>
<keyword evidence="9 13" id="KW-0472">Membrane</keyword>
<keyword evidence="10" id="KW-0594">Phospholipid biosynthesis</keyword>
<evidence type="ECO:0000256" key="3">
    <source>
        <dbReference type="ARBA" id="ARBA00008655"/>
    </source>
</evidence>
<evidence type="ECO:0000256" key="2">
    <source>
        <dbReference type="ARBA" id="ARBA00005189"/>
    </source>
</evidence>
<comment type="similarity">
    <text evidence="3">Belongs to the 1-acyl-sn-glycerol-3-phosphate acyltransferase family.</text>
</comment>
<keyword evidence="12 15" id="KW-0012">Acyltransferase</keyword>
<evidence type="ECO:0000313" key="16">
    <source>
        <dbReference type="EMBL" id="CAI9975945.1"/>
    </source>
</evidence>
<dbReference type="Pfam" id="PF01553">
    <property type="entry name" value="Acyltransferase"/>
    <property type="match status" value="1"/>
</dbReference>
<evidence type="ECO:0000256" key="6">
    <source>
        <dbReference type="ARBA" id="ARBA00022692"/>
    </source>
</evidence>
<dbReference type="GO" id="GO:0016020">
    <property type="term" value="C:membrane"/>
    <property type="evidence" value="ECO:0007669"/>
    <property type="project" value="UniProtKB-SubCell"/>
</dbReference>
<evidence type="ECO:0000256" key="10">
    <source>
        <dbReference type="ARBA" id="ARBA00023209"/>
    </source>
</evidence>
<dbReference type="EMBL" id="CAXDID020000252">
    <property type="protein sequence ID" value="CAL6064700.1"/>
    <property type="molecule type" value="Genomic_DNA"/>
</dbReference>
<dbReference type="EMBL" id="CATOUU010001171">
    <property type="protein sequence ID" value="CAI9975945.1"/>
    <property type="molecule type" value="Genomic_DNA"/>
</dbReference>
<gene>
    <name evidence="15" type="ORF">HINF_LOCUS49125</name>
    <name evidence="17" type="ORF">HINF_LOCUS51482</name>
    <name evidence="18" type="ORF">HINF_LOCUS55293</name>
    <name evidence="16" type="ORF">HINF_LOCUS63590</name>
</gene>
<evidence type="ECO:0000256" key="11">
    <source>
        <dbReference type="ARBA" id="ARBA00023264"/>
    </source>
</evidence>
<keyword evidence="19" id="KW-1185">Reference proteome</keyword>
<dbReference type="AlphaFoldDB" id="A0AA86UK54"/>
<evidence type="ECO:0000256" key="1">
    <source>
        <dbReference type="ARBA" id="ARBA00004370"/>
    </source>
</evidence>
<feature type="domain" description="Phospholipid/glycerol acyltransferase" evidence="14">
    <location>
        <begin position="108"/>
        <end position="215"/>
    </location>
</feature>
<keyword evidence="7 13" id="KW-1133">Transmembrane helix</keyword>
<evidence type="ECO:0000259" key="14">
    <source>
        <dbReference type="SMART" id="SM00563"/>
    </source>
</evidence>
<reference evidence="15" key="1">
    <citation type="submission" date="2023-06" db="EMBL/GenBank/DDBJ databases">
        <authorList>
            <person name="Kurt Z."/>
        </authorList>
    </citation>
    <scope>NUCLEOTIDE SEQUENCE</scope>
</reference>
<dbReference type="InterPro" id="IPR002123">
    <property type="entry name" value="Plipid/glycerol_acylTrfase"/>
</dbReference>
<proteinExistence type="inferred from homology"/>
<comment type="subcellular location">
    <subcellularLocation>
        <location evidence="1">Membrane</location>
    </subcellularLocation>
</comment>
<dbReference type="GO" id="GO:0008654">
    <property type="term" value="P:phospholipid biosynthetic process"/>
    <property type="evidence" value="ECO:0007669"/>
    <property type="project" value="UniProtKB-KW"/>
</dbReference>
<evidence type="ECO:0000256" key="9">
    <source>
        <dbReference type="ARBA" id="ARBA00023136"/>
    </source>
</evidence>
<name>A0AA86UK54_9EUKA</name>
<keyword evidence="5" id="KW-0808">Transferase</keyword>
<comment type="pathway">
    <text evidence="2">Lipid metabolism.</text>
</comment>
<feature type="transmembrane region" description="Helical" evidence="13">
    <location>
        <begin position="21"/>
        <end position="48"/>
    </location>
</feature>
<evidence type="ECO:0000256" key="12">
    <source>
        <dbReference type="ARBA" id="ARBA00023315"/>
    </source>
</evidence>
<keyword evidence="8" id="KW-0443">Lipid metabolism</keyword>
<dbReference type="Proteomes" id="UP001642409">
    <property type="component" value="Unassembled WGS sequence"/>
</dbReference>
<dbReference type="SUPFAM" id="SSF69593">
    <property type="entry name" value="Glycerol-3-phosphate (1)-acyltransferase"/>
    <property type="match status" value="1"/>
</dbReference>
<comment type="caution">
    <text evidence="15">The sequence shown here is derived from an EMBL/GenBank/DDBJ whole genome shotgun (WGS) entry which is preliminary data.</text>
</comment>
<evidence type="ECO:0000313" key="18">
    <source>
        <dbReference type="EMBL" id="CAL6071751.1"/>
    </source>
</evidence>
<evidence type="ECO:0000256" key="7">
    <source>
        <dbReference type="ARBA" id="ARBA00022989"/>
    </source>
</evidence>
<keyword evidence="4" id="KW-0444">Lipid biosynthesis</keyword>
<evidence type="ECO:0000256" key="5">
    <source>
        <dbReference type="ARBA" id="ARBA00022679"/>
    </source>
</evidence>
<dbReference type="SMART" id="SM00563">
    <property type="entry name" value="PlsC"/>
    <property type="match status" value="1"/>
</dbReference>
<accession>A0AA86UK54</accession>
<dbReference type="CDD" id="cd07991">
    <property type="entry name" value="LPLAT_LPCAT1-like"/>
    <property type="match status" value="1"/>
</dbReference>
<protein>
    <submittedName>
        <fullName evidence="15">Lysophospholipid acyltransferase</fullName>
    </submittedName>
    <submittedName>
        <fullName evidence="17">Lysophospholipid_acyltransferase</fullName>
    </submittedName>
</protein>